<dbReference type="PANTHER" id="PTHR42800:SF1">
    <property type="entry name" value="EXOINULINASE INUD (AFU_ORTHOLOGUE AFUA_5G00480)"/>
    <property type="match status" value="1"/>
</dbReference>
<dbReference type="AlphaFoldDB" id="A0A3M9NR11"/>
<comment type="similarity">
    <text evidence="1">Belongs to the glycosyl hydrolase 32 family.</text>
</comment>
<dbReference type="SUPFAM" id="SSF75005">
    <property type="entry name" value="Arabinanase/levansucrase/invertase"/>
    <property type="match status" value="1"/>
</dbReference>
<dbReference type="Proteomes" id="UP000267223">
    <property type="component" value="Unassembled WGS sequence"/>
</dbReference>
<keyword evidence="7" id="KW-1185">Reference proteome</keyword>
<comment type="caution">
    <text evidence="6">The sequence shown here is derived from an EMBL/GenBank/DDBJ whole genome shotgun (WGS) entry which is preliminary data.</text>
</comment>
<keyword evidence="2 6" id="KW-0378">Hydrolase</keyword>
<evidence type="ECO:0000259" key="5">
    <source>
        <dbReference type="Pfam" id="PF00251"/>
    </source>
</evidence>
<dbReference type="GO" id="GO:0005737">
    <property type="term" value="C:cytoplasm"/>
    <property type="evidence" value="ECO:0007669"/>
    <property type="project" value="TreeGrafter"/>
</dbReference>
<dbReference type="SMART" id="SM00640">
    <property type="entry name" value="Glyco_32"/>
    <property type="match status" value="1"/>
</dbReference>
<protein>
    <submittedName>
        <fullName evidence="6">Glycoside hydrolase family 32 protein</fullName>
    </submittedName>
</protein>
<dbReference type="Gene3D" id="2.115.10.20">
    <property type="entry name" value="Glycosyl hydrolase domain, family 43"/>
    <property type="match status" value="1"/>
</dbReference>
<sequence>MKHLLFGCIAFIFSANALAQSTVATPQWRPQYHFSPLKNWTNDPNGLIYINGVYHLYNQQNPYENRWGHMSWGHATSTDLVHWKHHGIAIPEGINGHDTIWRFSGSAVLDKNNTSGFCKGDSGCIVAIYTADQPHIRKESQYIAYSNDGGISFTNYSGNPVIDLQKKDFRDPNVQWSNDLKKWLMVVALPVENKVQFYSSPDLKKWDLLSEFGNAGLRNGIWECPFFIKLPVEEKKNKSKWVLVNSFNDAEGNKSEEYYVGEFDGKTFINDNPAGKVLLADYGDALYAAIPWNNLPAGRHTYIG</sequence>
<dbReference type="OrthoDB" id="9759709at2"/>
<reference evidence="6 7" key="1">
    <citation type="submission" date="2018-11" db="EMBL/GenBank/DDBJ databases">
        <title>Draft genome sequence of Ferruginibacter sp. BO-59.</title>
        <authorList>
            <person name="Im W.T."/>
        </authorList>
    </citation>
    <scope>NUCLEOTIDE SEQUENCE [LARGE SCALE GENOMIC DNA]</scope>
    <source>
        <strain evidence="6 7">BO-59</strain>
    </source>
</reference>
<evidence type="ECO:0000313" key="7">
    <source>
        <dbReference type="Proteomes" id="UP000267223"/>
    </source>
</evidence>
<dbReference type="CDD" id="cd18622">
    <property type="entry name" value="GH32_Inu-like"/>
    <property type="match status" value="1"/>
</dbReference>
<dbReference type="InterPro" id="IPR023296">
    <property type="entry name" value="Glyco_hydro_beta-prop_sf"/>
</dbReference>
<proteinExistence type="inferred from homology"/>
<dbReference type="InterPro" id="IPR013148">
    <property type="entry name" value="Glyco_hydro_32_N"/>
</dbReference>
<dbReference type="RefSeq" id="WP_123119153.1">
    <property type="nucleotide sequence ID" value="NZ_RJJR01000001.1"/>
</dbReference>
<accession>A0A3M9NR11</accession>
<dbReference type="GO" id="GO:0005987">
    <property type="term" value="P:sucrose catabolic process"/>
    <property type="evidence" value="ECO:0007669"/>
    <property type="project" value="TreeGrafter"/>
</dbReference>
<dbReference type="PANTHER" id="PTHR42800">
    <property type="entry name" value="EXOINULINASE INUD (AFU_ORTHOLOGUE AFUA_5G00480)"/>
    <property type="match status" value="1"/>
</dbReference>
<dbReference type="Pfam" id="PF00251">
    <property type="entry name" value="Glyco_hydro_32N"/>
    <property type="match status" value="1"/>
</dbReference>
<gene>
    <name evidence="6" type="ORF">EFY79_02895</name>
</gene>
<dbReference type="EMBL" id="RJJR01000001">
    <property type="protein sequence ID" value="RNI40262.1"/>
    <property type="molecule type" value="Genomic_DNA"/>
</dbReference>
<evidence type="ECO:0000313" key="6">
    <source>
        <dbReference type="EMBL" id="RNI40262.1"/>
    </source>
</evidence>
<feature type="domain" description="Glycosyl hydrolase family 32 N-terminal" evidence="5">
    <location>
        <begin position="33"/>
        <end position="303"/>
    </location>
</feature>
<dbReference type="InterPro" id="IPR001362">
    <property type="entry name" value="Glyco_hydro_32"/>
</dbReference>
<name>A0A3M9NR11_9BACT</name>
<evidence type="ECO:0000256" key="2">
    <source>
        <dbReference type="ARBA" id="ARBA00022801"/>
    </source>
</evidence>
<keyword evidence="4" id="KW-0732">Signal</keyword>
<keyword evidence="3" id="KW-0326">Glycosidase</keyword>
<evidence type="ECO:0000256" key="3">
    <source>
        <dbReference type="ARBA" id="ARBA00023295"/>
    </source>
</evidence>
<organism evidence="6 7">
    <name type="scientific">Hanamia caeni</name>
    <dbReference type="NCBI Taxonomy" id="2294116"/>
    <lineage>
        <taxon>Bacteria</taxon>
        <taxon>Pseudomonadati</taxon>
        <taxon>Bacteroidota</taxon>
        <taxon>Chitinophagia</taxon>
        <taxon>Chitinophagales</taxon>
        <taxon>Chitinophagaceae</taxon>
        <taxon>Hanamia</taxon>
    </lineage>
</organism>
<dbReference type="GO" id="GO:0004575">
    <property type="term" value="F:sucrose alpha-glucosidase activity"/>
    <property type="evidence" value="ECO:0007669"/>
    <property type="project" value="TreeGrafter"/>
</dbReference>
<feature type="chain" id="PRO_5018322560" evidence="4">
    <location>
        <begin position="20"/>
        <end position="304"/>
    </location>
</feature>
<evidence type="ECO:0000256" key="1">
    <source>
        <dbReference type="ARBA" id="ARBA00009902"/>
    </source>
</evidence>
<feature type="signal peptide" evidence="4">
    <location>
        <begin position="1"/>
        <end position="19"/>
    </location>
</feature>
<evidence type="ECO:0000256" key="4">
    <source>
        <dbReference type="SAM" id="SignalP"/>
    </source>
</evidence>